<comment type="caution">
    <text evidence="1">The sequence shown here is derived from an EMBL/GenBank/DDBJ whole genome shotgun (WGS) entry which is preliminary data.</text>
</comment>
<evidence type="ECO:0000313" key="1">
    <source>
        <dbReference type="EMBL" id="GFC95165.1"/>
    </source>
</evidence>
<protein>
    <submittedName>
        <fullName evidence="1">Uncharacterized protein</fullName>
    </submittedName>
</protein>
<gene>
    <name evidence="1" type="ORF">Tci_867135</name>
</gene>
<reference evidence="1" key="1">
    <citation type="journal article" date="2019" name="Sci. Rep.">
        <title>Draft genome of Tanacetum cinerariifolium, the natural source of mosquito coil.</title>
        <authorList>
            <person name="Yamashiro T."/>
            <person name="Shiraishi A."/>
            <person name="Satake H."/>
            <person name="Nakayama K."/>
        </authorList>
    </citation>
    <scope>NUCLEOTIDE SEQUENCE</scope>
</reference>
<sequence>MLLSALVIPSLGNQGGSSVAPTAKGSHTRGGVTGNYEFTRKEWDAPYRPTFEVLTKEVFKDHDACKTMVDQFSTPDEMVRVESLSDDQLTAKMNVLHYMMMSHGGELFARYRGLN</sequence>
<organism evidence="1">
    <name type="scientific">Tanacetum cinerariifolium</name>
    <name type="common">Dalmatian daisy</name>
    <name type="synonym">Chrysanthemum cinerariifolium</name>
    <dbReference type="NCBI Taxonomy" id="118510"/>
    <lineage>
        <taxon>Eukaryota</taxon>
        <taxon>Viridiplantae</taxon>
        <taxon>Streptophyta</taxon>
        <taxon>Embryophyta</taxon>
        <taxon>Tracheophyta</taxon>
        <taxon>Spermatophyta</taxon>
        <taxon>Magnoliopsida</taxon>
        <taxon>eudicotyledons</taxon>
        <taxon>Gunneridae</taxon>
        <taxon>Pentapetalae</taxon>
        <taxon>asterids</taxon>
        <taxon>campanulids</taxon>
        <taxon>Asterales</taxon>
        <taxon>Asteraceae</taxon>
        <taxon>Asteroideae</taxon>
        <taxon>Anthemideae</taxon>
        <taxon>Anthemidinae</taxon>
        <taxon>Tanacetum</taxon>
    </lineage>
</organism>
<dbReference type="AlphaFoldDB" id="A0A699SDY2"/>
<proteinExistence type="predicted"/>
<dbReference type="EMBL" id="BKCJ011152890">
    <property type="protein sequence ID" value="GFC95165.1"/>
    <property type="molecule type" value="Genomic_DNA"/>
</dbReference>
<accession>A0A699SDY2</accession>
<name>A0A699SDY2_TANCI</name>